<dbReference type="Gene3D" id="3.40.50.2000">
    <property type="entry name" value="Glycogen Phosphorylase B"/>
    <property type="match status" value="2"/>
</dbReference>
<sequence length="408" mass="46264">MSKTVWIINQYASTPDYGYAGRHYYLGQELAKLGYKVYLVASANHHLLRVKPELNSNFNIHKLSDGFNMVWCAMPEYKEAHNKKRVLGWFFFSWRICNLIKIIPDSPDVLVCSSPSLISFLGAQYISRNFRSKLVFEVRDIWPLTLIDIGGYSKNNPFIRVMQWVEDFAYRKSDHVISNLKNAAEHMKNHGLEPSKFTWIPNGFSLREAQKNAPLNIEALSQLPREKFIVGYTGTIGVANALDILIDAADILKGFDDIRFVLVGEGKEKKSLEEYALAKKINNVVFLKSIPKLEIQSILSEFDACYIGWLNDDLYKFGIGANKIPEYLFSSKPIVHAYSGACDPISENKSGITVPAGDASNLASAILKLYKMPVSEREEMGARGRKAALEQYEYGMLARNYARILFDQ</sequence>
<dbReference type="RefSeq" id="WP_209288838.1">
    <property type="nucleotide sequence ID" value="NZ_JACVEW010000038.1"/>
</dbReference>
<evidence type="ECO:0000313" key="3">
    <source>
        <dbReference type="Proteomes" id="UP000810171"/>
    </source>
</evidence>
<gene>
    <name evidence="2" type="ORF">H9C73_15645</name>
</gene>
<evidence type="ECO:0000259" key="1">
    <source>
        <dbReference type="Pfam" id="PF13439"/>
    </source>
</evidence>
<dbReference type="EMBL" id="JACVEW010000038">
    <property type="protein sequence ID" value="MBP0050158.1"/>
    <property type="molecule type" value="Genomic_DNA"/>
</dbReference>
<dbReference type="Proteomes" id="UP000810171">
    <property type="component" value="Unassembled WGS sequence"/>
</dbReference>
<name>A0ABS3ZFU3_9GAMM</name>
<dbReference type="Pfam" id="PF13439">
    <property type="entry name" value="Glyco_transf_4"/>
    <property type="match status" value="1"/>
</dbReference>
<dbReference type="Pfam" id="PF13692">
    <property type="entry name" value="Glyco_trans_1_4"/>
    <property type="match status" value="1"/>
</dbReference>
<dbReference type="CDD" id="cd03794">
    <property type="entry name" value="GT4_WbuB-like"/>
    <property type="match status" value="1"/>
</dbReference>
<proteinExistence type="predicted"/>
<evidence type="ECO:0000313" key="2">
    <source>
        <dbReference type="EMBL" id="MBP0050158.1"/>
    </source>
</evidence>
<organism evidence="2 3">
    <name type="scientific">Marinobacterium alkalitolerans</name>
    <dbReference type="NCBI Taxonomy" id="1542925"/>
    <lineage>
        <taxon>Bacteria</taxon>
        <taxon>Pseudomonadati</taxon>
        <taxon>Pseudomonadota</taxon>
        <taxon>Gammaproteobacteria</taxon>
        <taxon>Oceanospirillales</taxon>
        <taxon>Oceanospirillaceae</taxon>
        <taxon>Marinobacterium</taxon>
    </lineage>
</organism>
<reference evidence="2 3" key="1">
    <citation type="submission" date="2020-09" db="EMBL/GenBank/DDBJ databases">
        <authorList>
            <person name="Tanuku N.R.S."/>
        </authorList>
    </citation>
    <scope>NUCLEOTIDE SEQUENCE [LARGE SCALE GENOMIC DNA]</scope>
    <source>
        <strain evidence="2 3">AK62</strain>
    </source>
</reference>
<comment type="caution">
    <text evidence="2">The sequence shown here is derived from an EMBL/GenBank/DDBJ whole genome shotgun (WGS) entry which is preliminary data.</text>
</comment>
<accession>A0ABS3ZFU3</accession>
<keyword evidence="3" id="KW-1185">Reference proteome</keyword>
<dbReference type="PANTHER" id="PTHR12526:SF622">
    <property type="entry name" value="GLYCOSYLTRANSFERASE (GROUP I)"/>
    <property type="match status" value="1"/>
</dbReference>
<protein>
    <submittedName>
        <fullName evidence="2">Glycosyltransferase family 4 protein</fullName>
    </submittedName>
</protein>
<dbReference type="PANTHER" id="PTHR12526">
    <property type="entry name" value="GLYCOSYLTRANSFERASE"/>
    <property type="match status" value="1"/>
</dbReference>
<dbReference type="SUPFAM" id="SSF53756">
    <property type="entry name" value="UDP-Glycosyltransferase/glycogen phosphorylase"/>
    <property type="match status" value="1"/>
</dbReference>
<feature type="domain" description="Glycosyltransferase subfamily 4-like N-terminal" evidence="1">
    <location>
        <begin position="24"/>
        <end position="206"/>
    </location>
</feature>
<dbReference type="InterPro" id="IPR028098">
    <property type="entry name" value="Glyco_trans_4-like_N"/>
</dbReference>